<proteinExistence type="predicted"/>
<name>A0ACB1A703_MELEN</name>
<protein>
    <submittedName>
        <fullName evidence="1">Uncharacterized protein</fullName>
    </submittedName>
</protein>
<dbReference type="EMBL" id="CAVMJV010000060">
    <property type="protein sequence ID" value="CAK5086422.1"/>
    <property type="molecule type" value="Genomic_DNA"/>
</dbReference>
<comment type="caution">
    <text evidence="1">The sequence shown here is derived from an EMBL/GenBank/DDBJ whole genome shotgun (WGS) entry which is preliminary data.</text>
</comment>
<sequence length="147" mass="16944">MSGLTNDSLKKAASEWRKDNKKVSEIHKGLFNKEATQYRLFPISAESKNSLRGFASKLAEYIKEAKKNFKIQKNFFQKTPKLDEISNTLLSRRENHQRFRAFVLARNLEELTKGLIRIANNEDIEENCGNNDENLAVFFSPQGGEFN</sequence>
<keyword evidence="2" id="KW-1185">Reference proteome</keyword>
<evidence type="ECO:0000313" key="2">
    <source>
        <dbReference type="Proteomes" id="UP001497535"/>
    </source>
</evidence>
<dbReference type="Proteomes" id="UP001497535">
    <property type="component" value="Unassembled WGS sequence"/>
</dbReference>
<organism evidence="1 2">
    <name type="scientific">Meloidogyne enterolobii</name>
    <name type="common">Root-knot nematode worm</name>
    <name type="synonym">Meloidogyne mayaguensis</name>
    <dbReference type="NCBI Taxonomy" id="390850"/>
    <lineage>
        <taxon>Eukaryota</taxon>
        <taxon>Metazoa</taxon>
        <taxon>Ecdysozoa</taxon>
        <taxon>Nematoda</taxon>
        <taxon>Chromadorea</taxon>
        <taxon>Rhabditida</taxon>
        <taxon>Tylenchina</taxon>
        <taxon>Tylenchomorpha</taxon>
        <taxon>Tylenchoidea</taxon>
        <taxon>Meloidogynidae</taxon>
        <taxon>Meloidogyninae</taxon>
        <taxon>Meloidogyne</taxon>
    </lineage>
</organism>
<evidence type="ECO:0000313" key="1">
    <source>
        <dbReference type="EMBL" id="CAK5086422.1"/>
    </source>
</evidence>
<reference evidence="1" key="1">
    <citation type="submission" date="2023-11" db="EMBL/GenBank/DDBJ databases">
        <authorList>
            <person name="Poullet M."/>
        </authorList>
    </citation>
    <scope>NUCLEOTIDE SEQUENCE</scope>
    <source>
        <strain evidence="1">E1834</strain>
    </source>
</reference>
<accession>A0ACB1A703</accession>
<gene>
    <name evidence="1" type="ORF">MENTE1834_LOCUS33919</name>
</gene>